<dbReference type="RefSeq" id="WP_075518116.1">
    <property type="nucleotide sequence ID" value="NZ_FPLD01000051.1"/>
</dbReference>
<protein>
    <submittedName>
        <fullName evidence="2">Error-prone DNA polymerase</fullName>
    </submittedName>
</protein>
<gene>
    <name evidence="2" type="ORF">NVI5450_1625</name>
</gene>
<dbReference type="OrthoDB" id="9995729at2"/>
<sequence length="205" mass="23817">MSIDKQQEIEKLKQQQQKENDERKKQQEKELKELKEQLERQEKIEGTLKNILKEEDSSLIELTINALIPWIIENSASINEGNLKDLTKRLGKKSKSTTKTPPNKNYYLVDTITLKEEASDFCKELLADKDVFILEEDNNFAVVYNKAFAGKVKEEAKKLNFTAGDLFRKHSNSVKTLPPEHDFDVSKFKKTEFVSYTYTPTQPKK</sequence>
<evidence type="ECO:0000256" key="1">
    <source>
        <dbReference type="SAM" id="MobiDB-lite"/>
    </source>
</evidence>
<reference evidence="2 3" key="1">
    <citation type="submission" date="2016-11" db="EMBL/GenBank/DDBJ databases">
        <authorList>
            <person name="Jaros S."/>
            <person name="Januszkiewicz K."/>
            <person name="Wedrychowicz H."/>
        </authorList>
    </citation>
    <scope>NUCLEOTIDE SEQUENCE [LARGE SCALE GENOMIC DNA]</scope>
    <source>
        <strain evidence="2">NVI 5450</strain>
    </source>
</reference>
<proteinExistence type="predicted"/>
<dbReference type="EMBL" id="FPLD01000051">
    <property type="protein sequence ID" value="SGY94776.1"/>
    <property type="molecule type" value="Genomic_DNA"/>
</dbReference>
<evidence type="ECO:0000313" key="3">
    <source>
        <dbReference type="Proteomes" id="UP000183794"/>
    </source>
</evidence>
<evidence type="ECO:0000313" key="2">
    <source>
        <dbReference type="EMBL" id="SGY94776.1"/>
    </source>
</evidence>
<dbReference type="AlphaFoldDB" id="A0A1L0AZM6"/>
<dbReference type="Proteomes" id="UP000183794">
    <property type="component" value="Unassembled WGS sequence"/>
</dbReference>
<accession>A0A1L0AZM6</accession>
<organism evidence="2 3">
    <name type="scientific">Moritella viscosa</name>
    <dbReference type="NCBI Taxonomy" id="80854"/>
    <lineage>
        <taxon>Bacteria</taxon>
        <taxon>Pseudomonadati</taxon>
        <taxon>Pseudomonadota</taxon>
        <taxon>Gammaproteobacteria</taxon>
        <taxon>Alteromonadales</taxon>
        <taxon>Moritellaceae</taxon>
        <taxon>Moritella</taxon>
    </lineage>
</organism>
<feature type="region of interest" description="Disordered" evidence="1">
    <location>
        <begin position="1"/>
        <end position="31"/>
    </location>
</feature>
<name>A0A1L0AZM6_9GAMM</name>